<evidence type="ECO:0000313" key="6">
    <source>
        <dbReference type="EMBL" id="OZJ05497.1"/>
    </source>
</evidence>
<sequence length="1375" mass="155467">MSKNDAVPRFAVSTLAHIYSFDCQKLVQLTARNERAAKQEPNVFVQHQKDRGLDFEQKLTQKLPHVIDCSHVGTGDALATLRRTKAGQTLSQLRFTVPETFYDKFQIQGRYLFRDFIPDFLVFEQATSGSPASSDASLEVFIIDAKSSAHAKVSHYIQVTLYFMLLKETTRDVRNLRIKDVGGILLPGEDEPVTFRFDLWVPRVEHFLSRFIPYVLDKLEPEWVLNAKCKGCAYTDKCRNDVLRTKSAGHGAIPYLKEGDARMLRQKEEIDFWRDVYVRVDDHAERSGSAPPPAEESTADIEDIIAHLHGLDLSPPDKPVTLQPVGYQTFMPSLVSGDRLTQYQLAYESRTPRFVGLASGKYTLGTTHDLIIAILWSPLNDDIFGYGIQLFANVSQQWIFEDYQYISKDPKDSPTANNAHFADSTSLKMRFVEKIHHVLQRCHDEGAKLTVYMYSEQEKSLLLKFLLASSLTLQAEENNLQLVKLFQCVVTLFDCGWTAIANDGRAPILEENGSHVTQEQDLAIQASPCIVVLETLLEENIALGAAGFYQWSDFIEWLVLPYLTITQTTRRVPLDQVSFLNLDVGSLYADYLHDNRGFGYKIEQRIEALHALLQSFRHVLDQQCPEAKTFFPLETTTFRLVPLCQYRKPLLSQLVLFKELEGIGSCKNIRASRFIALQKIISTSRFAKQIGPVEEPDRGLSLIFRRWQKIRDKLVADFQAVGGSETVRKLDALSGNISGQWLLVRDDIEGLASALRFPDHYYRTTTPPKRASLPLFTIHEASIADCCVLIRGYFKPFGAIEEGDRFRMFKRYMDFNTQKVVATIENMEVSSDHDWILDMLRNPNQWSQDQQALTHMEGIARKLQLEFEITANDRRLISAILSRKLQIIWGPPGSGKTRFLSVFVDWYARNIAQAEVQRAEPVIIAVTAYTRSAIHHLLRQIINRQASQVCSDYKVLEMVRETKKAEAGCEDGLSPTAVTCKAIQLQKRVEKLFAKGISVVVIGGTVWDWQKVQKHWLGWKGADVGIIDEGSQLLSADAIVFMAAMSKDARLIVAGDHLQLGPILQYSYLLPSDSRQPLLFGSIQQSLMRTSSGHAVGESNFVLPDTKLRDLGPCTIQMKDNWRMNEEINAFYQQIYGDEYIARYPNLLLDYNEAVPTSKDYIQRALDPGRSIAVVRIHCKQSWSESRSNIDPLTAESNLVAELVEAYLEHRSDVPLHPSAITSRTPPVFVVTPHHFQRWAILAKLPPELSDNVLVDTVEKLQGQECNMVIACFAGVVKEIHAGSIPTSELDFLMDFRRWNVAVSRARSKVIVLTLAGSMGGGDRSEIANDDVGGSWWRKATLEKQSTLEGWGFVGLLEQWALERDAVVDVDTQGL</sequence>
<dbReference type="InterPro" id="IPR041679">
    <property type="entry name" value="DNA2/NAM7-like_C"/>
</dbReference>
<dbReference type="GO" id="GO:0043139">
    <property type="term" value="F:5'-3' DNA helicase activity"/>
    <property type="evidence" value="ECO:0007669"/>
    <property type="project" value="TreeGrafter"/>
</dbReference>
<proteinExistence type="predicted"/>
<dbReference type="Proteomes" id="UP000242875">
    <property type="component" value="Unassembled WGS sequence"/>
</dbReference>
<dbReference type="InterPro" id="IPR011604">
    <property type="entry name" value="PDDEXK-like_dom_sf"/>
</dbReference>
<dbReference type="InterPro" id="IPR027417">
    <property type="entry name" value="P-loop_NTPase"/>
</dbReference>
<dbReference type="Pfam" id="PF13087">
    <property type="entry name" value="AAA_12"/>
    <property type="match status" value="1"/>
</dbReference>
<keyword evidence="4" id="KW-0067">ATP-binding</keyword>
<dbReference type="Gene3D" id="3.90.320.10">
    <property type="match status" value="1"/>
</dbReference>
<dbReference type="PANTHER" id="PTHR43788">
    <property type="entry name" value="DNA2/NAM7 HELICASE FAMILY MEMBER"/>
    <property type="match status" value="1"/>
</dbReference>
<dbReference type="EMBL" id="MVBO01000014">
    <property type="protein sequence ID" value="OZJ05497.1"/>
    <property type="molecule type" value="Genomic_DNA"/>
</dbReference>
<evidence type="ECO:0000256" key="4">
    <source>
        <dbReference type="ARBA" id="ARBA00022840"/>
    </source>
</evidence>
<organism evidence="6 7">
    <name type="scientific">Bifiguratus adelaidae</name>
    <dbReference type="NCBI Taxonomy" id="1938954"/>
    <lineage>
        <taxon>Eukaryota</taxon>
        <taxon>Fungi</taxon>
        <taxon>Fungi incertae sedis</taxon>
        <taxon>Mucoromycota</taxon>
        <taxon>Mucoromycotina</taxon>
        <taxon>Endogonomycetes</taxon>
        <taxon>Endogonales</taxon>
        <taxon>Endogonales incertae sedis</taxon>
        <taxon>Bifiguratus</taxon>
    </lineage>
</organism>
<comment type="caution">
    <text evidence="6">The sequence shown here is derived from an EMBL/GenBank/DDBJ whole genome shotgun (WGS) entry which is preliminary data.</text>
</comment>
<accession>A0A261Y4F3</accession>
<keyword evidence="3" id="KW-0347">Helicase</keyword>
<gene>
    <name evidence="6" type="ORF">BZG36_01895</name>
</gene>
<dbReference type="GO" id="GO:0016787">
    <property type="term" value="F:hydrolase activity"/>
    <property type="evidence" value="ECO:0007669"/>
    <property type="project" value="UniProtKB-KW"/>
</dbReference>
<dbReference type="SUPFAM" id="SSF52540">
    <property type="entry name" value="P-loop containing nucleoside triphosphate hydrolases"/>
    <property type="match status" value="1"/>
</dbReference>
<dbReference type="InterPro" id="IPR050534">
    <property type="entry name" value="Coronavir_polyprotein_1ab"/>
</dbReference>
<evidence type="ECO:0000256" key="2">
    <source>
        <dbReference type="ARBA" id="ARBA00022801"/>
    </source>
</evidence>
<evidence type="ECO:0000256" key="1">
    <source>
        <dbReference type="ARBA" id="ARBA00022741"/>
    </source>
</evidence>
<evidence type="ECO:0000256" key="3">
    <source>
        <dbReference type="ARBA" id="ARBA00022806"/>
    </source>
</evidence>
<name>A0A261Y4F3_9FUNG</name>
<keyword evidence="1" id="KW-0547">Nucleotide-binding</keyword>
<keyword evidence="2" id="KW-0378">Hydrolase</keyword>
<dbReference type="GO" id="GO:0005524">
    <property type="term" value="F:ATP binding"/>
    <property type="evidence" value="ECO:0007669"/>
    <property type="project" value="UniProtKB-KW"/>
</dbReference>
<evidence type="ECO:0000313" key="7">
    <source>
        <dbReference type="Proteomes" id="UP000242875"/>
    </source>
</evidence>
<keyword evidence="7" id="KW-1185">Reference proteome</keyword>
<dbReference type="PANTHER" id="PTHR43788:SF8">
    <property type="entry name" value="DNA-BINDING PROTEIN SMUBP-2"/>
    <property type="match status" value="1"/>
</dbReference>
<reference evidence="6 7" key="1">
    <citation type="journal article" date="2017" name="Mycologia">
        <title>Bifiguratus adelaidae, gen. et sp. nov., a new member of Mucoromycotina in endophytic and soil-dwelling habitats.</title>
        <authorList>
            <person name="Torres-Cruz T.J."/>
            <person name="Billingsley Tobias T.L."/>
            <person name="Almatruk M."/>
            <person name="Hesse C."/>
            <person name="Kuske C.R."/>
            <person name="Desiro A."/>
            <person name="Benucci G.M."/>
            <person name="Bonito G."/>
            <person name="Stajich J.E."/>
            <person name="Dunlap C."/>
            <person name="Arnold A.E."/>
            <person name="Porras-Alfaro A."/>
        </authorList>
    </citation>
    <scope>NUCLEOTIDE SEQUENCE [LARGE SCALE GENOMIC DNA]</scope>
    <source>
        <strain evidence="6 7">AZ0501</strain>
    </source>
</reference>
<evidence type="ECO:0000259" key="5">
    <source>
        <dbReference type="Pfam" id="PF13087"/>
    </source>
</evidence>
<dbReference type="Pfam" id="PF13604">
    <property type="entry name" value="AAA_30"/>
    <property type="match status" value="1"/>
</dbReference>
<feature type="domain" description="DNA2/NAM7 helicase-like C-terminal" evidence="5">
    <location>
        <begin position="1115"/>
        <end position="1313"/>
    </location>
</feature>
<dbReference type="OrthoDB" id="6513042at2759"/>
<protein>
    <recommendedName>
        <fullName evidence="5">DNA2/NAM7 helicase-like C-terminal domain-containing protein</fullName>
    </recommendedName>
</protein>
<dbReference type="Gene3D" id="3.40.50.300">
    <property type="entry name" value="P-loop containing nucleotide triphosphate hydrolases"/>
    <property type="match status" value="2"/>
</dbReference>